<dbReference type="Proteomes" id="UP000409147">
    <property type="component" value="Unassembled WGS sequence"/>
</dbReference>
<proteinExistence type="predicted"/>
<evidence type="ECO:0000256" key="1">
    <source>
        <dbReference type="SAM" id="Phobius"/>
    </source>
</evidence>
<gene>
    <name evidence="2" type="ORF">ROSSTS7063_02965</name>
</gene>
<accession>A0A564UIQ6</accession>
<evidence type="ECO:0000313" key="2">
    <source>
        <dbReference type="EMBL" id="VUX19348.1"/>
    </source>
</evidence>
<protein>
    <submittedName>
        <fullName evidence="2">Uncharacterized protein</fullName>
    </submittedName>
</protein>
<name>A0A564UIQ6_9FIRM</name>
<keyword evidence="3" id="KW-1185">Reference proteome</keyword>
<keyword evidence="1" id="KW-1133">Transmembrane helix</keyword>
<keyword evidence="1" id="KW-0472">Membrane</keyword>
<dbReference type="RefSeq" id="WP_144369626.1">
    <property type="nucleotide sequence ID" value="NZ_CABHNB010000043.1"/>
</dbReference>
<feature type="transmembrane region" description="Helical" evidence="1">
    <location>
        <begin position="12"/>
        <end position="34"/>
    </location>
</feature>
<keyword evidence="1" id="KW-0812">Transmembrane</keyword>
<organism evidence="2 3">
    <name type="scientific">Blautia obeum</name>
    <dbReference type="NCBI Taxonomy" id="40520"/>
    <lineage>
        <taxon>Bacteria</taxon>
        <taxon>Bacillati</taxon>
        <taxon>Bacillota</taxon>
        <taxon>Clostridia</taxon>
        <taxon>Lachnospirales</taxon>
        <taxon>Lachnospiraceae</taxon>
        <taxon>Blautia</taxon>
    </lineage>
</organism>
<feature type="transmembrane region" description="Helical" evidence="1">
    <location>
        <begin position="54"/>
        <end position="78"/>
    </location>
</feature>
<dbReference type="EMBL" id="CABHNB010000043">
    <property type="protein sequence ID" value="VUX19348.1"/>
    <property type="molecule type" value="Genomic_DNA"/>
</dbReference>
<reference evidence="2 3" key="1">
    <citation type="submission" date="2019-07" db="EMBL/GenBank/DDBJ databases">
        <authorList>
            <person name="Hibberd C M."/>
            <person name="Gehrig L. J."/>
            <person name="Chang H.-W."/>
            <person name="Venkatesh S."/>
        </authorList>
    </citation>
    <scope>NUCLEOTIDE SEQUENCE [LARGE SCALE GENOMIC DNA]</scope>
    <source>
        <strain evidence="2">Ruminococcus_obeum_SSTS_Bg7063</strain>
    </source>
</reference>
<sequence>MPAEIAAELIKTAIGLFFDVIDILISVLPNAPFAVMLHGLENSSGMDVLGYVNYFIPFDFCARCINAWLACVLAYYVYRYLRDAIKDYRDKHKI</sequence>
<dbReference type="AlphaFoldDB" id="A0A564UIQ6"/>
<evidence type="ECO:0000313" key="3">
    <source>
        <dbReference type="Proteomes" id="UP000409147"/>
    </source>
</evidence>